<dbReference type="Gene3D" id="3.30.870.10">
    <property type="entry name" value="Endonuclease Chain A"/>
    <property type="match status" value="1"/>
</dbReference>
<gene>
    <name evidence="2" type="ORF">GCM10009801_44210</name>
</gene>
<dbReference type="Gene3D" id="1.10.10.10">
    <property type="entry name" value="Winged helix-like DNA-binding domain superfamily/Winged helix DNA-binding domain"/>
    <property type="match status" value="1"/>
</dbReference>
<organism evidence="2 3">
    <name type="scientific">Streptomyces albiaxialis</name>
    <dbReference type="NCBI Taxonomy" id="329523"/>
    <lineage>
        <taxon>Bacteria</taxon>
        <taxon>Bacillati</taxon>
        <taxon>Actinomycetota</taxon>
        <taxon>Actinomycetes</taxon>
        <taxon>Kitasatosporales</taxon>
        <taxon>Streptomycetaceae</taxon>
        <taxon>Streptomyces</taxon>
    </lineage>
</organism>
<dbReference type="PANTHER" id="PTHR34293">
    <property type="entry name" value="HTH-TYPE TRANSCRIPTIONAL REGULATOR TRMBL2"/>
    <property type="match status" value="1"/>
</dbReference>
<keyword evidence="3" id="KW-1185">Reference proteome</keyword>
<feature type="domain" description="HTH luxR-type" evidence="1">
    <location>
        <begin position="254"/>
        <end position="320"/>
    </location>
</feature>
<evidence type="ECO:0000313" key="2">
    <source>
        <dbReference type="EMBL" id="GAA2083637.1"/>
    </source>
</evidence>
<accession>A0ABN2W5S7</accession>
<dbReference type="InterPro" id="IPR051797">
    <property type="entry name" value="TrmB-like"/>
</dbReference>
<dbReference type="CDD" id="cd06170">
    <property type="entry name" value="LuxR_C_like"/>
    <property type="match status" value="1"/>
</dbReference>
<dbReference type="PROSITE" id="PS50043">
    <property type="entry name" value="HTH_LUXR_2"/>
    <property type="match status" value="1"/>
</dbReference>
<dbReference type="InterPro" id="IPR036388">
    <property type="entry name" value="WH-like_DNA-bd_sf"/>
</dbReference>
<dbReference type="Pfam" id="PF00196">
    <property type="entry name" value="GerE"/>
    <property type="match status" value="1"/>
</dbReference>
<dbReference type="EMBL" id="BAAAPE010000011">
    <property type="protein sequence ID" value="GAA2083637.1"/>
    <property type="molecule type" value="Genomic_DNA"/>
</dbReference>
<dbReference type="PANTHER" id="PTHR34293:SF1">
    <property type="entry name" value="HTH-TYPE TRANSCRIPTIONAL REGULATOR TRMBL2"/>
    <property type="match status" value="1"/>
</dbReference>
<dbReference type="SUPFAM" id="SSF46894">
    <property type="entry name" value="C-terminal effector domain of the bipartite response regulators"/>
    <property type="match status" value="1"/>
</dbReference>
<protein>
    <submittedName>
        <fullName evidence="2">Helix-turn-helix transcriptional regulator</fullName>
    </submittedName>
</protein>
<evidence type="ECO:0000259" key="1">
    <source>
        <dbReference type="PROSITE" id="PS50043"/>
    </source>
</evidence>
<reference evidence="2 3" key="1">
    <citation type="journal article" date="2019" name="Int. J. Syst. Evol. Microbiol.">
        <title>The Global Catalogue of Microorganisms (GCM) 10K type strain sequencing project: providing services to taxonomists for standard genome sequencing and annotation.</title>
        <authorList>
            <consortium name="The Broad Institute Genomics Platform"/>
            <consortium name="The Broad Institute Genome Sequencing Center for Infectious Disease"/>
            <person name="Wu L."/>
            <person name="Ma J."/>
        </authorList>
    </citation>
    <scope>NUCLEOTIDE SEQUENCE [LARGE SCALE GENOMIC DNA]</scope>
    <source>
        <strain evidence="2 3">JCM 15478</strain>
    </source>
</reference>
<comment type="caution">
    <text evidence="2">The sequence shown here is derived from an EMBL/GenBank/DDBJ whole genome shotgun (WGS) entry which is preliminary data.</text>
</comment>
<dbReference type="InterPro" id="IPR016032">
    <property type="entry name" value="Sig_transdc_resp-reg_C-effctor"/>
</dbReference>
<sequence>MCGSAGAQDRSGSTPLCGQGLDRYREAVTKGRITGEVPECLLRNGLVRPAPDDPGAYAPVPPDIALSRHARPVQQAILEQQQALLRVQARYAEAETAYHEARRTAASAGRLLQGRATVYAALRAGADGCREEALTLQPGGARPPAVLETVLDWEYEMIGRGVRRRTLYQHSARSDGPTLAYMEKLTEAGGEFRTLDELFDRLVIYDRTVAFIPVAGTDMRENALAVEHPAIVAYLANVFENAWERADAVTFAQPRSRPAPLTDAKRRAVLRLMVEGHTDQTIAARLGMSARTVANHVRAASDQFEARSRAQLAYRLARSGLLEEGRP</sequence>
<proteinExistence type="predicted"/>
<dbReference type="InterPro" id="IPR000792">
    <property type="entry name" value="Tscrpt_reg_LuxR_C"/>
</dbReference>
<dbReference type="SMART" id="SM00421">
    <property type="entry name" value="HTH_LUXR"/>
    <property type="match status" value="1"/>
</dbReference>
<name>A0ABN2W5S7_9ACTN</name>
<dbReference type="Proteomes" id="UP001500016">
    <property type="component" value="Unassembled WGS sequence"/>
</dbReference>
<evidence type="ECO:0000313" key="3">
    <source>
        <dbReference type="Proteomes" id="UP001500016"/>
    </source>
</evidence>